<comment type="caution">
    <text evidence="3">The sequence shown here is derived from an EMBL/GenBank/DDBJ whole genome shotgun (WGS) entry which is preliminary data.</text>
</comment>
<feature type="domain" description="Aldehyde dehydrogenase" evidence="2">
    <location>
        <begin position="34"/>
        <end position="98"/>
    </location>
</feature>
<dbReference type="GO" id="GO:0009450">
    <property type="term" value="P:gamma-aminobutyric acid catabolic process"/>
    <property type="evidence" value="ECO:0007669"/>
    <property type="project" value="TreeGrafter"/>
</dbReference>
<reference evidence="3" key="1">
    <citation type="submission" date="2022-07" db="EMBL/GenBank/DDBJ databases">
        <title>Phylogenomic reconstructions and comparative analyses of Kickxellomycotina fungi.</title>
        <authorList>
            <person name="Reynolds N.K."/>
            <person name="Stajich J.E."/>
            <person name="Barry K."/>
            <person name="Grigoriev I.V."/>
            <person name="Crous P."/>
            <person name="Smith M.E."/>
        </authorList>
    </citation>
    <scope>NUCLEOTIDE SEQUENCE</scope>
    <source>
        <strain evidence="3">NRRL 1565</strain>
    </source>
</reference>
<evidence type="ECO:0000313" key="3">
    <source>
        <dbReference type="EMBL" id="KAJ2793796.1"/>
    </source>
</evidence>
<feature type="non-terminal residue" evidence="3">
    <location>
        <position position="98"/>
    </location>
</feature>
<evidence type="ECO:0000313" key="4">
    <source>
        <dbReference type="Proteomes" id="UP001140094"/>
    </source>
</evidence>
<gene>
    <name evidence="3" type="primary">ALDH5A1</name>
    <name evidence="3" type="ORF">H4R20_006434</name>
</gene>
<dbReference type="InterPro" id="IPR016161">
    <property type="entry name" value="Ald_DH/histidinol_DH"/>
</dbReference>
<protein>
    <submittedName>
        <fullName evidence="3">Succinate-semialdehyde dehydrogenase, mitochondrial</fullName>
        <ecNumber evidence="3">1.2.1.24</ecNumber>
    </submittedName>
</protein>
<dbReference type="PANTHER" id="PTHR43353:SF5">
    <property type="entry name" value="SUCCINATE-SEMIALDEHYDE DEHYDROGENASE, MITOCHONDRIAL"/>
    <property type="match status" value="1"/>
</dbReference>
<evidence type="ECO:0000259" key="2">
    <source>
        <dbReference type="Pfam" id="PF00171"/>
    </source>
</evidence>
<keyword evidence="1 3" id="KW-0560">Oxidoreductase</keyword>
<dbReference type="EC" id="1.2.1.24" evidence="3"/>
<sequence length="98" mass="10669">MQFANNAKVNTADELAKIGDQSLVRSKAYVNGEWIGTASGLAFDVTDPGTLDKIGSVADMDATEVRKAIEVATEAFGTWKKTTAKQRSVLLRKWHDVI</sequence>
<evidence type="ECO:0000256" key="1">
    <source>
        <dbReference type="ARBA" id="ARBA00023002"/>
    </source>
</evidence>
<proteinExistence type="predicted"/>
<dbReference type="InterPro" id="IPR015590">
    <property type="entry name" value="Aldehyde_DH_dom"/>
</dbReference>
<organism evidence="3 4">
    <name type="scientific">Coemansia guatemalensis</name>
    <dbReference type="NCBI Taxonomy" id="2761395"/>
    <lineage>
        <taxon>Eukaryota</taxon>
        <taxon>Fungi</taxon>
        <taxon>Fungi incertae sedis</taxon>
        <taxon>Zoopagomycota</taxon>
        <taxon>Kickxellomycotina</taxon>
        <taxon>Kickxellomycetes</taxon>
        <taxon>Kickxellales</taxon>
        <taxon>Kickxellaceae</taxon>
        <taxon>Coemansia</taxon>
    </lineage>
</organism>
<dbReference type="AlphaFoldDB" id="A0A9W8LQ76"/>
<dbReference type="InterPro" id="IPR050740">
    <property type="entry name" value="Aldehyde_DH_Superfamily"/>
</dbReference>
<dbReference type="PANTHER" id="PTHR43353">
    <property type="entry name" value="SUCCINATE-SEMIALDEHYDE DEHYDROGENASE, MITOCHONDRIAL"/>
    <property type="match status" value="1"/>
</dbReference>
<dbReference type="SUPFAM" id="SSF53720">
    <property type="entry name" value="ALDH-like"/>
    <property type="match status" value="1"/>
</dbReference>
<dbReference type="InterPro" id="IPR016162">
    <property type="entry name" value="Ald_DH_N"/>
</dbReference>
<dbReference type="Pfam" id="PF00171">
    <property type="entry name" value="Aldedh"/>
    <property type="match status" value="1"/>
</dbReference>
<dbReference type="Gene3D" id="3.40.605.10">
    <property type="entry name" value="Aldehyde Dehydrogenase, Chain A, domain 1"/>
    <property type="match status" value="1"/>
</dbReference>
<name>A0A9W8LQ76_9FUNG</name>
<keyword evidence="4" id="KW-1185">Reference proteome</keyword>
<accession>A0A9W8LQ76</accession>
<dbReference type="GO" id="GO:0004777">
    <property type="term" value="F:succinate-semialdehyde dehydrogenase (NAD+) activity"/>
    <property type="evidence" value="ECO:0007669"/>
    <property type="project" value="UniProtKB-EC"/>
</dbReference>
<dbReference type="EMBL" id="JANBUO010002766">
    <property type="protein sequence ID" value="KAJ2793796.1"/>
    <property type="molecule type" value="Genomic_DNA"/>
</dbReference>
<dbReference type="Proteomes" id="UP001140094">
    <property type="component" value="Unassembled WGS sequence"/>
</dbReference>
<dbReference type="OrthoDB" id="310895at2759"/>